<comment type="subunit">
    <text evidence="11 12">Monomer. Binds crRNA and tracrRNA.</text>
</comment>
<dbReference type="Gene3D" id="3.30.420.10">
    <property type="entry name" value="Ribonuclease H-like superfamily/Ribonuclease H"/>
    <property type="match status" value="1"/>
</dbReference>
<comment type="function">
    <text evidence="12">CRISPR (clustered regularly interspaced short palindromic repeat) is an adaptive immune system that provides protection against mobile genetic elements (viruses, transposable elements and conjugative plasmids). CRISPR clusters contain spacers, sequences complementary to antecedent mobile elements, and target invading nucleic acids. CRISPR clusters are transcribed and processed into CRISPR RNA (crRNA). In type II CRISPR systems correct processing of pre-crRNA requires a trans-encoded small RNA (tracrRNA), endogenous ribonuclease 3 (rnc) and this protein. The tracrRNA serves as a guide for ribonuclease 3-aided processing of pre-crRNA. Subsequently Cas9/crRNA/tracrRNA endonucleolytically cleaves linear or circular dsDNA target complementary to the spacer; Cas9 is inactive in the absence of the 2 guide RNAs (gRNA). Cas9 recognizes the protospacer adjacent motif (PAM) in the CRISPR repeat sequences to help distinguish self versus nonself, as targets within the bacterial CRISPR locus do not have PAMs. PAM recognition is also required for catalytic activity.</text>
</comment>
<feature type="binding site" evidence="12">
    <location>
        <position position="10"/>
    </location>
    <ligand>
        <name>Mg(2+)</name>
        <dbReference type="ChEBI" id="CHEBI:18420"/>
        <label>2</label>
    </ligand>
</feature>
<keyword evidence="8 12" id="KW-0051">Antiviral defense</keyword>
<name>A0ABY0QQA5_9FLAO</name>
<comment type="caution">
    <text evidence="14">The sequence shown here is derived from an EMBL/GenBank/DDBJ whole genome shotgun (WGS) entry which is preliminary data.</text>
</comment>
<keyword evidence="2 12" id="KW-0540">Nuclease</keyword>
<dbReference type="InterPro" id="IPR041383">
    <property type="entry name" value="RuvC_III"/>
</dbReference>
<dbReference type="Proteomes" id="UP000199242">
    <property type="component" value="Unassembled WGS sequence"/>
</dbReference>
<dbReference type="RefSeq" id="WP_089741410.1">
    <property type="nucleotide sequence ID" value="NZ_FNHD01000001.1"/>
</dbReference>
<keyword evidence="7 12" id="KW-0694">RNA-binding</keyword>
<feature type="binding site" evidence="12">
    <location>
        <position position="791"/>
    </location>
    <ligand>
        <name>Mg(2+)</name>
        <dbReference type="ChEBI" id="CHEBI:18420"/>
        <label>1</label>
    </ligand>
</feature>
<comment type="domain">
    <text evidence="12">Has 2 endonuclease domains. The discontinuous RuvC-like domain cleaves the target DNA noncomplementary to crRNA while the HNH nuclease domain cleaves the target DNA complementary to crRNA.</text>
</comment>
<evidence type="ECO:0000313" key="15">
    <source>
        <dbReference type="Proteomes" id="UP000199242"/>
    </source>
</evidence>
<feature type="active site" description="Proton acceptor for HNH nuclease domain" evidence="12">
    <location>
        <position position="917"/>
    </location>
</feature>
<dbReference type="Pfam" id="PF18541">
    <property type="entry name" value="RuvC_III"/>
    <property type="match status" value="1"/>
</dbReference>
<evidence type="ECO:0000256" key="1">
    <source>
        <dbReference type="ARBA" id="ARBA00001946"/>
    </source>
</evidence>
<evidence type="ECO:0000256" key="12">
    <source>
        <dbReference type="HAMAP-Rule" id="MF_01480"/>
    </source>
</evidence>
<evidence type="ECO:0000256" key="10">
    <source>
        <dbReference type="ARBA" id="ARBA00023211"/>
    </source>
</evidence>
<dbReference type="Gene3D" id="1.10.30.50">
    <property type="match status" value="1"/>
</dbReference>
<feature type="active site" description="For RuvC-like nuclease domain" evidence="12">
    <location>
        <position position="10"/>
    </location>
</feature>
<keyword evidence="10" id="KW-0464">Manganese</keyword>
<evidence type="ECO:0000256" key="2">
    <source>
        <dbReference type="ARBA" id="ARBA00022722"/>
    </source>
</evidence>
<dbReference type="NCBIfam" id="TIGR01865">
    <property type="entry name" value="cas_Csn1"/>
    <property type="match status" value="1"/>
</dbReference>
<evidence type="ECO:0000256" key="8">
    <source>
        <dbReference type="ARBA" id="ARBA00023118"/>
    </source>
</evidence>
<dbReference type="EC" id="3.1.-.-" evidence="12"/>
<sequence>MTNKKILGLDIGTTSIGYSIIEVNNEKRKNLISDKFATSDINNDRVGIFKDAIGVRIINQDTSRFDRGLKLNDPKGSTLTPTANRRKFRGVRRMRNRYKLRRNKLYKVLSILGLTPDESYFTNKKGKRGKENDIGKALYGLRERAARERISLSELARVLLHLNQLRGYSSDRFAKDEETKFDYYLTEVVEVDWENRTAVFDKGSTEDVKYYQFKAKLRFVEPYVIIEDDEKTILYEIEGYIFKKEIDFEVGKFITIKAPEFKQNKKGKVVVEEYYKITPTKPDATDWKYKYQTLHKNLSDWCKAGGTVGSYFYKNFYELATLSRIRNNVVNREWYEKEFDAIWALQYEFHKDFFDKIDVSNLVKDVFKDYSTVLNDVINKSGNKAQLQTLIKDKIIFFQRPWQQAKSKGRCEFEKIKVKREYAIKGTGTKEVREEHIGRTVVPRSHPIFQDFKVWQQINNVRLIWNTTDEKINLFENAELFEKLTGKTIEVVKELLFKKLQGSKTLSWRTFVKEELGLDTYDEIEEKKKVKVSKNQGLDLETGEVVDEFFSVNFRKRKRDGTYDDIKLKGNTTKAELQNILKEKPTEWFESLHDQNKKVTNLQLLWEIIYDITNTDVAKVSSIIKKHFDFDEDVCLTLSKVQFDDSGMANLSAKAIRNFLPLMSDGKNYSKIAKAKVDELISLNSSETDIDVDEKLSGLRDFVTDRKARVRLSKFASENEFKYLNYWEAAAIIYGSHSSKGNSQAGIMKKVKPHSMNNPVVEKIVNETISIVNELKKEYGFDEVRIELSRELRASADERQQMWEGMSNGAAKNEWAKKMLREIKQAMLEDNRDISQLDTEISGSNLDKIKIIEDVVKYQKQAEFKNKEKEYKLTEPTNAEVTKYLLWLEQNFKCPYINQPIPLTDVFARGKVVEIEHIIPRQRYYSNAYANKVITWREVNQEKGNKTAYEFIVSKRNSTGIVKVGKKEISLVAANQWENHVKEMFPKGGKRNNLLRKEIPEDPIERTLKETQYINKKLKEKLGELVGSDKVWVTSGAVTDILREKWKLNDIWKELVEERFVKFNNGESKERLNLKYTTKHYNSKTNQYEDVEKFAGMSKRIDHRHHALDAIIIACTKQNHIQYINNLNAVNSADIENDDSKKAKYKDIKNDVCIGDSSSKFKFPWDENKFIPEVKQALQNVLISHKNSNVLISPSKHRVNKDINSGKLASVRGELHLQTNYTKKKYFENEKIDILKLIPLLFKKKFENQNQTLVRFKSFDEIIKETVLKEKYQNVLISLFEEYEVEKLNTQTVKVFSKKVLKKIEDEKLFIHEKSGEKMTWLSIFTEKNASVRPMGLSMDLNSDKEVKDISNPRLRRIGQYRLNYINKKIADIKALKLTFKEEENTRVREIREIPLYNNAIYEVRIKQKDGKYQWVEIKDLQHSDLENIEYAKPETTIAIKNKLKEFSLEELKERYISKPIFLSEKPTLVKKARQKSFFQDLYELNDGRYVYSRDVFMSYVFVPEDSNRKDAKRELEFLKFFDAVKIVTLEKPDKIDYKNLLKKEGYKLLFTLSKNDIVYLPDEVLTDEQIAEINWENRSEIIPKLFVVKDMNPSRNEILFQHINKSDSIKVSADEAKNILNTDKLEEEIKYGDTNMWKRCIKVSIDKLGREIKPYWESSKIIL</sequence>
<evidence type="ECO:0000256" key="7">
    <source>
        <dbReference type="ARBA" id="ARBA00022884"/>
    </source>
</evidence>
<dbReference type="Pfam" id="PF13395">
    <property type="entry name" value="HNH_4"/>
    <property type="match status" value="1"/>
</dbReference>
<evidence type="ECO:0000256" key="5">
    <source>
        <dbReference type="ARBA" id="ARBA00022801"/>
    </source>
</evidence>
<dbReference type="HAMAP" id="MF_01480">
    <property type="entry name" value="Cas9"/>
    <property type="match status" value="1"/>
</dbReference>
<dbReference type="EMBL" id="FNHD01000001">
    <property type="protein sequence ID" value="SDL48567.1"/>
    <property type="molecule type" value="Genomic_DNA"/>
</dbReference>
<dbReference type="InterPro" id="IPR028629">
    <property type="entry name" value="Cas9"/>
</dbReference>
<evidence type="ECO:0000256" key="3">
    <source>
        <dbReference type="ARBA" id="ARBA00022723"/>
    </source>
</evidence>
<dbReference type="InterPro" id="IPR033114">
    <property type="entry name" value="HNH_CAS9"/>
</dbReference>
<comment type="similarity">
    <text evidence="12">Belongs to the CRISPR-associated Cas9 family.</text>
</comment>
<organism evidence="14 15">
    <name type="scientific">Chryseobacterium taihuense</name>
    <dbReference type="NCBI Taxonomy" id="1141221"/>
    <lineage>
        <taxon>Bacteria</taxon>
        <taxon>Pseudomonadati</taxon>
        <taxon>Bacteroidota</taxon>
        <taxon>Flavobacteriia</taxon>
        <taxon>Flavobacteriales</taxon>
        <taxon>Weeksellaceae</taxon>
        <taxon>Chryseobacterium group</taxon>
        <taxon>Chryseobacterium</taxon>
    </lineage>
</organism>
<feature type="binding site" evidence="12">
    <location>
        <position position="787"/>
    </location>
    <ligand>
        <name>Mg(2+)</name>
        <dbReference type="ChEBI" id="CHEBI:18420"/>
        <label>1</label>
    </ligand>
</feature>
<keyword evidence="3 12" id="KW-0479">Metal-binding</keyword>
<keyword evidence="6 12" id="KW-0460">Magnesium</keyword>
<dbReference type="PROSITE" id="PS51749">
    <property type="entry name" value="HNH_CAS9"/>
    <property type="match status" value="1"/>
</dbReference>
<evidence type="ECO:0000256" key="4">
    <source>
        <dbReference type="ARBA" id="ARBA00022759"/>
    </source>
</evidence>
<evidence type="ECO:0000256" key="9">
    <source>
        <dbReference type="ARBA" id="ARBA00023125"/>
    </source>
</evidence>
<protein>
    <recommendedName>
        <fullName evidence="12">CRISPR-associated endonuclease Cas9</fullName>
        <ecNumber evidence="12">3.1.-.-</ecNumber>
    </recommendedName>
</protein>
<proteinExistence type="inferred from homology"/>
<evidence type="ECO:0000313" key="14">
    <source>
        <dbReference type="EMBL" id="SDL48567.1"/>
    </source>
</evidence>
<accession>A0ABY0QQA5</accession>
<feature type="binding site" evidence="12">
    <location>
        <position position="791"/>
    </location>
    <ligand>
        <name>Mg(2+)</name>
        <dbReference type="ChEBI" id="CHEBI:18420"/>
        <label>2</label>
    </ligand>
</feature>
<keyword evidence="15" id="KW-1185">Reference proteome</keyword>
<keyword evidence="5 12" id="KW-0378">Hydrolase</keyword>
<comment type="cofactor">
    <cofactor evidence="1 12">
        <name>Mg(2+)</name>
        <dbReference type="ChEBI" id="CHEBI:18420"/>
    </cofactor>
</comment>
<feature type="domain" description="HNH Cas9-type" evidence="13">
    <location>
        <begin position="830"/>
        <end position="1018"/>
    </location>
</feature>
<dbReference type="GO" id="GO:0004519">
    <property type="term" value="F:endonuclease activity"/>
    <property type="evidence" value="ECO:0007669"/>
    <property type="project" value="UniProtKB-KW"/>
</dbReference>
<dbReference type="InterPro" id="IPR036397">
    <property type="entry name" value="RNaseH_sf"/>
</dbReference>
<keyword evidence="9 12" id="KW-0238">DNA-binding</keyword>
<feature type="binding site" evidence="12">
    <location>
        <position position="10"/>
    </location>
    <ligand>
        <name>Mg(2+)</name>
        <dbReference type="ChEBI" id="CHEBI:18420"/>
        <label>1</label>
    </ligand>
</feature>
<evidence type="ECO:0000256" key="11">
    <source>
        <dbReference type="ARBA" id="ARBA00046380"/>
    </source>
</evidence>
<evidence type="ECO:0000259" key="13">
    <source>
        <dbReference type="PROSITE" id="PS51749"/>
    </source>
</evidence>
<evidence type="ECO:0000256" key="6">
    <source>
        <dbReference type="ARBA" id="ARBA00022842"/>
    </source>
</evidence>
<dbReference type="InterPro" id="IPR003615">
    <property type="entry name" value="HNH_nuc"/>
</dbReference>
<reference evidence="14 15" key="1">
    <citation type="submission" date="2016-10" db="EMBL/GenBank/DDBJ databases">
        <authorList>
            <person name="Varghese N."/>
            <person name="Submissions S."/>
        </authorList>
    </citation>
    <scope>NUCLEOTIDE SEQUENCE [LARGE SCALE GENOMIC DNA]</scope>
    <source>
        <strain evidence="14 15">CGMCC 1.10941</strain>
    </source>
</reference>
<keyword evidence="4 12" id="KW-0255">Endonuclease</keyword>
<feature type="binding site" evidence="12">
    <location>
        <position position="1106"/>
    </location>
    <ligand>
        <name>Mg(2+)</name>
        <dbReference type="ChEBI" id="CHEBI:18420"/>
        <label>2</label>
    </ligand>
</feature>
<gene>
    <name evidence="12" type="primary">cas9</name>
    <name evidence="14" type="ORF">SAMN05216273_101377</name>
</gene>